<dbReference type="FunFam" id="3.40.50.300:FF:003184">
    <property type="entry name" value="Uncharacterized protein"/>
    <property type="match status" value="1"/>
</dbReference>
<feature type="non-terminal residue" evidence="6">
    <location>
        <position position="1"/>
    </location>
</feature>
<accession>A0A8J7T8S3</accession>
<evidence type="ECO:0000259" key="3">
    <source>
        <dbReference type="Pfam" id="PF13086"/>
    </source>
</evidence>
<dbReference type="GO" id="GO:0031048">
    <property type="term" value="P:regulatory ncRNA-mediated heterochromatin formation"/>
    <property type="evidence" value="ECO:0007669"/>
    <property type="project" value="TreeGrafter"/>
</dbReference>
<evidence type="ECO:0000313" key="7">
    <source>
        <dbReference type="Proteomes" id="UP000736164"/>
    </source>
</evidence>
<dbReference type="CDD" id="cd17936">
    <property type="entry name" value="EEXXEc_NFX1"/>
    <property type="match status" value="1"/>
</dbReference>
<dbReference type="InterPro" id="IPR041679">
    <property type="entry name" value="DNA2/NAM7-like_C"/>
</dbReference>
<evidence type="ECO:0000256" key="2">
    <source>
        <dbReference type="SAM" id="Phobius"/>
    </source>
</evidence>
<keyword evidence="7" id="KW-1185">Reference proteome</keyword>
<dbReference type="EMBL" id="JAAWVO010013367">
    <property type="protein sequence ID" value="MBN3313946.1"/>
    <property type="molecule type" value="Genomic_DNA"/>
</dbReference>
<organism evidence="6 7">
    <name type="scientific">Atractosteus spatula</name>
    <name type="common">Alligator gar</name>
    <name type="synonym">Lepisosteus spatula</name>
    <dbReference type="NCBI Taxonomy" id="7917"/>
    <lineage>
        <taxon>Eukaryota</taxon>
        <taxon>Metazoa</taxon>
        <taxon>Chordata</taxon>
        <taxon>Craniata</taxon>
        <taxon>Vertebrata</taxon>
        <taxon>Euteleostomi</taxon>
        <taxon>Actinopterygii</taxon>
        <taxon>Neopterygii</taxon>
        <taxon>Holostei</taxon>
        <taxon>Semionotiformes</taxon>
        <taxon>Lepisosteidae</taxon>
        <taxon>Atractosteus</taxon>
    </lineage>
</organism>
<reference evidence="6" key="1">
    <citation type="journal article" date="2021" name="Cell">
        <title>Tracing the genetic footprints of vertebrate landing in non-teleost ray-finned fishes.</title>
        <authorList>
            <person name="Bi X."/>
            <person name="Wang K."/>
            <person name="Yang L."/>
            <person name="Pan H."/>
            <person name="Jiang H."/>
            <person name="Wei Q."/>
            <person name="Fang M."/>
            <person name="Yu H."/>
            <person name="Zhu C."/>
            <person name="Cai Y."/>
            <person name="He Y."/>
            <person name="Gan X."/>
            <person name="Zeng H."/>
            <person name="Yu D."/>
            <person name="Zhu Y."/>
            <person name="Jiang H."/>
            <person name="Qiu Q."/>
            <person name="Yang H."/>
            <person name="Zhang Y.E."/>
            <person name="Wang W."/>
            <person name="Zhu M."/>
            <person name="He S."/>
            <person name="Zhang G."/>
        </authorList>
    </citation>
    <scope>NUCLEOTIDE SEQUENCE</scope>
    <source>
        <strain evidence="6">Allg_001</strain>
    </source>
</reference>
<comment type="caution">
    <text evidence="6">The sequence shown here is derived from an EMBL/GenBank/DDBJ whole genome shotgun (WGS) entry which is preliminary data.</text>
</comment>
<dbReference type="GO" id="GO:0031380">
    <property type="term" value="C:nuclear RNA-directed RNA polymerase complex"/>
    <property type="evidence" value="ECO:0007669"/>
    <property type="project" value="TreeGrafter"/>
</dbReference>
<feature type="compositionally biased region" description="Acidic residues" evidence="1">
    <location>
        <begin position="690"/>
        <end position="703"/>
    </location>
</feature>
<name>A0A8J7T8S3_ATRSP</name>
<gene>
    <name evidence="6" type="primary">Znfx1_0</name>
    <name evidence="6" type="ORF">GTO95_0005216</name>
</gene>
<dbReference type="InterPro" id="IPR041677">
    <property type="entry name" value="DNA2/NAM7_AAA_11"/>
</dbReference>
<keyword evidence="2" id="KW-0472">Membrane</keyword>
<dbReference type="PANTHER" id="PTHR10887:SF341">
    <property type="entry name" value="NFX1-TYPE ZINC FINGER-CONTAINING PROTEIN 1"/>
    <property type="match status" value="1"/>
</dbReference>
<feature type="domain" description="DNA2/NAM7 helicase helicase" evidence="3">
    <location>
        <begin position="769"/>
        <end position="970"/>
    </location>
</feature>
<protein>
    <submittedName>
        <fullName evidence="6">ZNFX1 protein</fullName>
    </submittedName>
</protein>
<sequence>MVLAAPRSGLKELLDKEDITDDLISIALEVLSKACTNKTNRQNLQHLLMDVKESQFLKKILPMFVLRVSRHTDPVKRTQSLVKLDQILALLLTLISIFPASVVIDVSFITTLVESEIHHLQSTGITVPEQTENSLRSLQEIIDHLQERKREGTLRSDNYTFLVGNEAEPDVKNYRQMSIFPMYEDIHTTDKPFMRPNIIGKKFEDGNTYLDTHFRLLREDFVRPLRDGITQLLKFDGTDLRRGRFDDIRIYFNTCILSPVCTPKGILYRVQFDTHNLKGVNWDNSKRLLFGALLCLSKDDFETMIFATVANRDVKDLVKGITTLNFTEEGRLKLSDVSQSDTFLMIETTAFFEAYRHVLKGLQEMATEELPMQKYIVDCDAEISAPKYLMGQQHNAAILGKHSLWGLQFNDKEEADILNFSHWPSKEELRLDDSQMKALQMALTKELAIIQGPPGTGKTFVGLKIVKALLANSHLWRSGDSCPILVVCYTNHALDQFLEGIYKIFRHRSGLVRVGGRCTSEILNDFSLNNLRKANNFKQNLPGHLRAMFAQLTDERKDKEQLIGMMAALLESSSKGVVHESVLEDYIVTLHGTTLGKAKGVSGKKQHRSQMLEWLGISMLSNSLRQMEIPEDPELADLPDRASVEEDDNERMSETQSEPGGSEEVEVSSQAATGFDDLENTDPENLYQSEGEEENNTEDEIDKDEVGSSPEEMSSSDKDVESAAEVMELADVIKQEDSMSDVVSVTTEGDEAASDLIQITEEADLVQAERMMEGDDVQKHIQHAQRRVARTQQELLAYIPAEQEGPEEENNEEAHDEEWQITKEMKKNLKQVVKQEIQKTEYMLEEEAAQITDLWALSYRQRWSLYRLWLHKYRCDLRLRVLEDENQYQRIVNRIDELRNQEDESILKMASVIGMTTTCAARYRKVLQDIKPKIVIVEEAAEVLEAHIVTTLTPACEHLILIGDHQQLRPSATVYELATNFNLEVSLFERLIRMDVPFVRLDYQHRMRPEIAQLLTPHIYDKLENHMSVNLYDNIKGVTTNVFFLEHKHLEENIHEGRSHQNLHEAKFVKSLCYYFICQGYKPSQITVLTTYTGQLHCLKKQMPKTKFDGVKLCVVDRYQGEENDIIILSLVRSNLEGKVGFLKIPNRVCVALSRAKKGLFCIGNMSMLSRVPLWSKIMNVLSNNGQIGEALMLRCENHPKTITFVSNEEDFSRVPLGGCSLPCEYRLNCGHVCTRLCHPRDLEHKEFRCVKPCEKTLCEVGHRCPKRCFETCGVCQVIVTKTIPRCGHKQEVPCSVPPDQFTCRMPCDKSLPCGHPCVRECGSPCTHNCPQLVTADLDCGHQKKTQCWKKKEAEEKNKSITCWVKCDAQLDCGHACSGNCTECSRGTLHIPCRSRCGERLICSHRCPGKCLTECVPCAESCETRCYHGSCNKICSAPCWPCRKKCGWGCKHSRCTRLCFEPCDRQPCRKHCSKNLRCGHRCIGMCGEPCPEKCRVCNPEEVQEVFFGNEAEPSARFVQLMDCRHMFEVMGFDAWMMQAEEDEVIQLKACPKCQTPIRRSVRYGPIVKRTLMDIETVKRKISEMCTEQTLSSLRQREGLGVRVPQIQDLLSNLKNPETDLHSKVFYSKQIILHTKLAELKHNVQVTLPSSILQLKVIMQIDHCNEIISKGERDMTEYEREIKRISLLAEAYTISHMRNKFKTSLWLFPQHGELEGIINRLKESVMMLKEEEIKNMRIKLDSIAKMRHLHVKDKMLDETGYTVIDCTIFKQHHWRKCGSGHIYFTKETEMQMRRCPECEAR</sequence>
<dbReference type="FunFam" id="3.40.50.300:FF:001140">
    <property type="entry name" value="Zinc finger NFX1-type containing 1"/>
    <property type="match status" value="1"/>
</dbReference>
<evidence type="ECO:0000259" key="5">
    <source>
        <dbReference type="Pfam" id="PF25396"/>
    </source>
</evidence>
<dbReference type="SUPFAM" id="SSF52540">
    <property type="entry name" value="P-loop containing nucleoside triphosphate hydrolases"/>
    <property type="match status" value="1"/>
</dbReference>
<evidence type="ECO:0000256" key="1">
    <source>
        <dbReference type="SAM" id="MobiDB-lite"/>
    </source>
</evidence>
<dbReference type="GO" id="GO:0004386">
    <property type="term" value="F:helicase activity"/>
    <property type="evidence" value="ECO:0007669"/>
    <property type="project" value="InterPro"/>
</dbReference>
<dbReference type="PANTHER" id="PTHR10887">
    <property type="entry name" value="DNA2/NAM7 HELICASE FAMILY"/>
    <property type="match status" value="1"/>
</dbReference>
<keyword evidence="2" id="KW-1133">Transmembrane helix</keyword>
<feature type="non-terminal residue" evidence="6">
    <location>
        <position position="1800"/>
    </location>
</feature>
<feature type="domain" description="DNA2/NAM7 helicase-like C-terminal" evidence="4">
    <location>
        <begin position="983"/>
        <end position="1166"/>
    </location>
</feature>
<dbReference type="Gene3D" id="3.40.50.300">
    <property type="entry name" value="P-loop containing nucleotide triphosphate hydrolases"/>
    <property type="match status" value="3"/>
</dbReference>
<feature type="transmembrane region" description="Helical" evidence="2">
    <location>
        <begin position="87"/>
        <end position="113"/>
    </location>
</feature>
<dbReference type="FunFam" id="3.40.50.300:FF:000742">
    <property type="entry name" value="NFX1-type zinc finger-containing protein 1"/>
    <property type="match status" value="1"/>
</dbReference>
<dbReference type="CDD" id="cd18808">
    <property type="entry name" value="SF1_C_Upf1"/>
    <property type="match status" value="1"/>
</dbReference>
<dbReference type="InterPro" id="IPR027417">
    <property type="entry name" value="P-loop_NTPase"/>
</dbReference>
<dbReference type="InterPro" id="IPR045055">
    <property type="entry name" value="DNA2/NAM7-like"/>
</dbReference>
<dbReference type="Pfam" id="PF25396">
    <property type="entry name" value="ZNFX1"/>
    <property type="match status" value="1"/>
</dbReference>
<dbReference type="Pfam" id="PF13086">
    <property type="entry name" value="AAA_11"/>
    <property type="match status" value="2"/>
</dbReference>
<dbReference type="Proteomes" id="UP000736164">
    <property type="component" value="Unassembled WGS sequence"/>
</dbReference>
<evidence type="ECO:0000313" key="6">
    <source>
        <dbReference type="EMBL" id="MBN3313946.1"/>
    </source>
</evidence>
<evidence type="ECO:0000259" key="4">
    <source>
        <dbReference type="Pfam" id="PF13087"/>
    </source>
</evidence>
<dbReference type="InterPro" id="IPR057373">
    <property type="entry name" value="ZNFX1"/>
</dbReference>
<feature type="domain" description="ZNFX1" evidence="5">
    <location>
        <begin position="244"/>
        <end position="349"/>
    </location>
</feature>
<feature type="domain" description="DNA2/NAM7 helicase helicase" evidence="3">
    <location>
        <begin position="431"/>
        <end position="627"/>
    </location>
</feature>
<dbReference type="Pfam" id="PF13087">
    <property type="entry name" value="AAA_12"/>
    <property type="match status" value="1"/>
</dbReference>
<proteinExistence type="predicted"/>
<dbReference type="InterPro" id="IPR047187">
    <property type="entry name" value="SF1_C_Upf1"/>
</dbReference>
<feature type="region of interest" description="Disordered" evidence="1">
    <location>
        <begin position="632"/>
        <end position="722"/>
    </location>
</feature>
<keyword evidence="2" id="KW-0812">Transmembrane</keyword>